<dbReference type="Proteomes" id="UP000055048">
    <property type="component" value="Unassembled WGS sequence"/>
</dbReference>
<proteinExistence type="predicted"/>
<reference evidence="1 2" key="1">
    <citation type="submission" date="2015-01" db="EMBL/GenBank/DDBJ databases">
        <title>Evolution of Trichinella species and genotypes.</title>
        <authorList>
            <person name="Korhonen P.K."/>
            <person name="Edoardo P."/>
            <person name="Giuseppe L.R."/>
            <person name="Gasser R.B."/>
        </authorList>
    </citation>
    <scope>NUCLEOTIDE SEQUENCE [LARGE SCALE GENOMIC DNA]</scope>
    <source>
        <strain evidence="1">ISS417</strain>
    </source>
</reference>
<evidence type="ECO:0000313" key="1">
    <source>
        <dbReference type="EMBL" id="KRX29540.1"/>
    </source>
</evidence>
<comment type="caution">
    <text evidence="1">The sequence shown here is derived from an EMBL/GenBank/DDBJ whole genome shotgun (WGS) entry which is preliminary data.</text>
</comment>
<dbReference type="AlphaFoldDB" id="A0A0V0SRU9"/>
<evidence type="ECO:0000313" key="2">
    <source>
        <dbReference type="Proteomes" id="UP000055048"/>
    </source>
</evidence>
<gene>
    <name evidence="1" type="ORF">T05_6511</name>
</gene>
<sequence length="30" mass="3096">MLLATAFLPVPHVNTGVSLLEAGTTGVDDR</sequence>
<organism evidence="1 2">
    <name type="scientific">Trichinella murrelli</name>
    <dbReference type="NCBI Taxonomy" id="144512"/>
    <lineage>
        <taxon>Eukaryota</taxon>
        <taxon>Metazoa</taxon>
        <taxon>Ecdysozoa</taxon>
        <taxon>Nematoda</taxon>
        <taxon>Enoplea</taxon>
        <taxon>Dorylaimia</taxon>
        <taxon>Trichinellida</taxon>
        <taxon>Trichinellidae</taxon>
        <taxon>Trichinella</taxon>
    </lineage>
</organism>
<dbReference type="EMBL" id="JYDJ01003193">
    <property type="protein sequence ID" value="KRX29540.1"/>
    <property type="molecule type" value="Genomic_DNA"/>
</dbReference>
<name>A0A0V0SRU9_9BILA</name>
<accession>A0A0V0SRU9</accession>
<keyword evidence="2" id="KW-1185">Reference proteome</keyword>
<protein>
    <submittedName>
        <fullName evidence="1">Uncharacterized protein</fullName>
    </submittedName>
</protein>
<dbReference type="OrthoDB" id="5920587at2759"/>